<dbReference type="EMBL" id="JACBYQ010000001">
    <property type="protein sequence ID" value="NYE94029.1"/>
    <property type="molecule type" value="Genomic_DNA"/>
</dbReference>
<dbReference type="RefSeq" id="WP_179387849.1">
    <property type="nucleotide sequence ID" value="NZ_JACBYQ010000001.1"/>
</dbReference>
<reference evidence="1 2" key="1">
    <citation type="submission" date="2020-07" db="EMBL/GenBank/DDBJ databases">
        <title>Sequencing the genomes of 1000 actinobacteria strains.</title>
        <authorList>
            <person name="Klenk H.-P."/>
        </authorList>
    </citation>
    <scope>NUCLEOTIDE SEQUENCE [LARGE SCALE GENOMIC DNA]</scope>
    <source>
        <strain evidence="1 2">DSM 102047</strain>
    </source>
</reference>
<sequence>MTLLTEAVHAGQTPTFAVRTAGVAGGFGFADIYINIDGSLVYLSGRANPSFVNINLSFPLT</sequence>
<protein>
    <submittedName>
        <fullName evidence="1">Uncharacterized protein</fullName>
    </submittedName>
</protein>
<evidence type="ECO:0000313" key="2">
    <source>
        <dbReference type="Proteomes" id="UP000521748"/>
    </source>
</evidence>
<proteinExistence type="predicted"/>
<gene>
    <name evidence="1" type="ORF">FHU41_000250</name>
</gene>
<evidence type="ECO:0000313" key="1">
    <source>
        <dbReference type="EMBL" id="NYE94029.1"/>
    </source>
</evidence>
<dbReference type="AlphaFoldDB" id="A0A7Y9LR24"/>
<keyword evidence="2" id="KW-1185">Reference proteome</keyword>
<comment type="caution">
    <text evidence="1">The sequence shown here is derived from an EMBL/GenBank/DDBJ whole genome shotgun (WGS) entry which is preliminary data.</text>
</comment>
<organism evidence="1 2">
    <name type="scientific">Psychromicrobium silvestre</name>
    <dbReference type="NCBI Taxonomy" id="1645614"/>
    <lineage>
        <taxon>Bacteria</taxon>
        <taxon>Bacillati</taxon>
        <taxon>Actinomycetota</taxon>
        <taxon>Actinomycetes</taxon>
        <taxon>Micrococcales</taxon>
        <taxon>Micrococcaceae</taxon>
        <taxon>Psychromicrobium</taxon>
    </lineage>
</organism>
<dbReference type="Proteomes" id="UP000521748">
    <property type="component" value="Unassembled WGS sequence"/>
</dbReference>
<accession>A0A7Y9LR24</accession>
<name>A0A7Y9LR24_9MICC</name>